<dbReference type="InterPro" id="IPR023210">
    <property type="entry name" value="NADP_OxRdtase_dom"/>
</dbReference>
<dbReference type="SUPFAM" id="SSF51430">
    <property type="entry name" value="NAD(P)-linked oxidoreductase"/>
    <property type="match status" value="1"/>
</dbReference>
<geneLocation type="plasmid" evidence="2">
    <name>unnamed1</name>
</geneLocation>
<protein>
    <submittedName>
        <fullName evidence="2">Aldo/keto reductase</fullName>
    </submittedName>
</protein>
<proteinExistence type="predicted"/>
<dbReference type="AlphaFoldDB" id="A0AB39R4W7"/>
<dbReference type="PANTHER" id="PTHR43312">
    <property type="entry name" value="D-THREO-ALDOSE 1-DEHYDROGENASE"/>
    <property type="match status" value="1"/>
</dbReference>
<dbReference type="Gene3D" id="3.20.20.100">
    <property type="entry name" value="NADP-dependent oxidoreductase domain"/>
    <property type="match status" value="1"/>
</dbReference>
<evidence type="ECO:0000313" key="2">
    <source>
        <dbReference type="EMBL" id="XDQ49997.1"/>
    </source>
</evidence>
<feature type="domain" description="NADP-dependent oxidoreductase" evidence="1">
    <location>
        <begin position="19"/>
        <end position="316"/>
    </location>
</feature>
<dbReference type="EMBL" id="CP163442">
    <property type="protein sequence ID" value="XDQ49997.1"/>
    <property type="molecule type" value="Genomic_DNA"/>
</dbReference>
<dbReference type="InterPro" id="IPR036812">
    <property type="entry name" value="NAD(P)_OxRdtase_dom_sf"/>
</dbReference>
<dbReference type="InterPro" id="IPR053135">
    <property type="entry name" value="AKR2_Oxidoreductase"/>
</dbReference>
<evidence type="ECO:0000259" key="1">
    <source>
        <dbReference type="Pfam" id="PF00248"/>
    </source>
</evidence>
<name>A0AB39R4W7_9ACTN</name>
<sequence length="337" mass="36744">MNARSLAAGLSLKPLGVSTGTSRWDLPRQTVDDGVVLRGLRRAVELGASFVDTADAHGEGHAERLIGKVLREYRNYEVHVISKVGRLRGSAPHPYAGPRIRHQLEQTLENLYQEDLALYVLDSYDFGPGDRYLGPVIEQMHTMRDRGDIRAIGLRGPTSAASPGEVRRFHLLVEELQPDVIWAQVSGLLPEVVLESGQTLNEFTLQRGLGLVIASPLAHGVLAGRRNRRALNSLCDNRICPEAAFAVVESELRDLAVRFGGGRGTLARLVLRSRLQQAPHAVIAVGVAEEHLVDECFALLPGDLTEDDLLYIDEAYTRIRAGLQALAGGVPERVGGP</sequence>
<gene>
    <name evidence="2" type="ORF">AB5J52_48635</name>
</gene>
<accession>A0AB39R4W7</accession>
<dbReference type="PANTHER" id="PTHR43312:SF1">
    <property type="entry name" value="NADP-DEPENDENT OXIDOREDUCTASE DOMAIN-CONTAINING PROTEIN"/>
    <property type="match status" value="1"/>
</dbReference>
<reference evidence="2" key="1">
    <citation type="submission" date="2024-07" db="EMBL/GenBank/DDBJ databases">
        <authorList>
            <person name="Yu S.T."/>
        </authorList>
    </citation>
    <scope>NUCLEOTIDE SEQUENCE</scope>
    <source>
        <strain evidence="2">R39</strain>
        <plasmid evidence="2">unnamed1</plasmid>
    </source>
</reference>
<organism evidence="2">
    <name type="scientific">Streptomyces sp. R39</name>
    <dbReference type="NCBI Taxonomy" id="3238631"/>
    <lineage>
        <taxon>Bacteria</taxon>
        <taxon>Bacillati</taxon>
        <taxon>Actinomycetota</taxon>
        <taxon>Actinomycetes</taxon>
        <taxon>Kitasatosporales</taxon>
        <taxon>Streptomycetaceae</taxon>
        <taxon>Streptomyces</taxon>
    </lineage>
</organism>
<keyword evidence="2" id="KW-0614">Plasmid</keyword>
<dbReference type="RefSeq" id="WP_369228521.1">
    <property type="nucleotide sequence ID" value="NZ_CP163442.1"/>
</dbReference>
<dbReference type="Pfam" id="PF00248">
    <property type="entry name" value="Aldo_ket_red"/>
    <property type="match status" value="1"/>
</dbReference>